<dbReference type="AlphaFoldDB" id="A0A9K3CRP8"/>
<name>A0A9K3CRP8_9EUKA</name>
<feature type="region of interest" description="Disordered" evidence="1">
    <location>
        <begin position="773"/>
        <end position="792"/>
    </location>
</feature>
<feature type="region of interest" description="Disordered" evidence="1">
    <location>
        <begin position="1011"/>
        <end position="1039"/>
    </location>
</feature>
<feature type="compositionally biased region" description="Basic and acidic residues" evidence="1">
    <location>
        <begin position="612"/>
        <end position="621"/>
    </location>
</feature>
<reference evidence="2 3" key="1">
    <citation type="journal article" date="2018" name="PLoS ONE">
        <title>The draft genome of Kipferlia bialata reveals reductive genome evolution in fornicate parasites.</title>
        <authorList>
            <person name="Tanifuji G."/>
            <person name="Takabayashi S."/>
            <person name="Kume K."/>
            <person name="Takagi M."/>
            <person name="Nakayama T."/>
            <person name="Kamikawa R."/>
            <person name="Inagaki Y."/>
            <person name="Hashimoto T."/>
        </authorList>
    </citation>
    <scope>NUCLEOTIDE SEQUENCE [LARGE SCALE GENOMIC DNA]</scope>
    <source>
        <strain evidence="2">NY0173</strain>
    </source>
</reference>
<gene>
    <name evidence="2" type="ORF">KIPB_002943</name>
</gene>
<feature type="compositionally biased region" description="Acidic residues" evidence="1">
    <location>
        <begin position="927"/>
        <end position="936"/>
    </location>
</feature>
<protein>
    <submittedName>
        <fullName evidence="2">Uncharacterized protein</fullName>
    </submittedName>
</protein>
<feature type="region of interest" description="Disordered" evidence="1">
    <location>
        <begin position="113"/>
        <end position="170"/>
    </location>
</feature>
<feature type="region of interest" description="Disordered" evidence="1">
    <location>
        <begin position="921"/>
        <end position="940"/>
    </location>
</feature>
<feature type="region of interest" description="Disordered" evidence="1">
    <location>
        <begin position="612"/>
        <end position="705"/>
    </location>
</feature>
<feature type="compositionally biased region" description="Low complexity" evidence="1">
    <location>
        <begin position="669"/>
        <end position="685"/>
    </location>
</feature>
<dbReference type="Proteomes" id="UP000265618">
    <property type="component" value="Unassembled WGS sequence"/>
</dbReference>
<proteinExistence type="predicted"/>
<accession>A0A9K3CRP8</accession>
<sequence length="1152" mass="122335">MGDDQHRMKHSTESYNMLYRNINLTHDSVRFETFVERYADKNQHGPAQARATGSILADAYPDAFFHTLTGQGTSASAASSVTGAQEEGEVGMDIDTQMKDTMQRIRTAMMLANGEGPEKKPDNEILREETQQPKMRKKSSKQGLVSLGNQDTVTAQQTSTASQDARQNVPVRVQTARRMERLRQDPDMRQGFYEDVNAIVKRRNTQRRQNRQAQIESARVMLATRQRCEPHEVVFPRHDIGQMVSCLCLSARVLRADSVSVYLCHSPLTLYATLGGTPGRMQDIESEEGTGKDGALPLRAFSHSDTQVLSISSGRSLRTVMGSGSHSGAHSGWSLSEGTKFVSRLVAEGIPVAPSLCSLVSTPGRGTGRGGGGVSSPPLPCPAYGCILRCVPFVGLAVRRQCLVSTPLQQVMAAVRAALLPWVLARYVSGEGSLDPGVSECMSMSLYVRAGTDGTQGWKESPLQSGVERVVGVTDGEGRVGLIPLYTKDGAAAGMVVGGVDAGHYIVSSGSPVSIPPEPLKDALTQIRGVLTCKKFSIVAALPLSERQSHTETQGTASRSTSAVGGGVPYRVCLRQYPVHPKGVEADVPHGAWKALSLSILESVISFREEIERERERERESGATSEEVGDTPPDVSTAQGHPSGFPKETPAPASAADHGGADSTCDAEASSSTTTTTTATATAATQPEPVSEGTQPASASASASVDDPYAGLPFYTRMQMGSVNEGLRLTLGRGKVTRRGVEEGTEGDREREIRLDGETQRYFQRQRERLRGVGRTHRDNPSHSTGSTGTDGLLGALARLRQGGSSLSLDGVPLAFQRVQSPFNTSLSSLPSLRVSHRHVKLGPEAVGGLVPLCRSGPFAVCYNAQEGDLVAVDVHAAAESLCYNTLVRVLRHVLGQGSRRHKGGMGPLYPVADSLGRVSATAGVDSESESDGEDGGECHASSLGVGVWTHLGQAPDAQDLGLEALLPPEGWTGFMASLVSRPVLSAPLPSCPTLPDLLTHLGHILTCSPVHSHGEGRRRGRKASGAVPVEDGPDVSGSLETDAQRRQAVLHGYALEASAGREGGYEVTHRASVCGLSLPHTAATVASHPCPLSLFLPALRSRSCRMACKTGDPVSDGRLCVILRGLSAVAGGAAYKCAHGRNSIVHIARFE</sequence>
<evidence type="ECO:0000256" key="1">
    <source>
        <dbReference type="SAM" id="MobiDB-lite"/>
    </source>
</evidence>
<evidence type="ECO:0000313" key="2">
    <source>
        <dbReference type="EMBL" id="GIQ81901.1"/>
    </source>
</evidence>
<dbReference type="EMBL" id="BDIP01000529">
    <property type="protein sequence ID" value="GIQ81901.1"/>
    <property type="molecule type" value="Genomic_DNA"/>
</dbReference>
<feature type="compositionally biased region" description="Low complexity" evidence="1">
    <location>
        <begin position="150"/>
        <end position="165"/>
    </location>
</feature>
<feature type="compositionally biased region" description="Basic and acidic residues" evidence="1">
    <location>
        <begin position="116"/>
        <end position="131"/>
    </location>
</feature>
<keyword evidence="3" id="KW-1185">Reference proteome</keyword>
<evidence type="ECO:0000313" key="3">
    <source>
        <dbReference type="Proteomes" id="UP000265618"/>
    </source>
</evidence>
<organism evidence="2 3">
    <name type="scientific">Kipferlia bialata</name>
    <dbReference type="NCBI Taxonomy" id="797122"/>
    <lineage>
        <taxon>Eukaryota</taxon>
        <taxon>Metamonada</taxon>
        <taxon>Carpediemonas-like organisms</taxon>
        <taxon>Kipferlia</taxon>
    </lineage>
</organism>
<comment type="caution">
    <text evidence="2">The sequence shown here is derived from an EMBL/GenBank/DDBJ whole genome shotgun (WGS) entry which is preliminary data.</text>
</comment>